<reference evidence="1" key="1">
    <citation type="journal article" date="2021" name="Sci. Adv.">
        <title>The American lobster genome reveals insights on longevity, neural, and immune adaptations.</title>
        <authorList>
            <person name="Polinski J.M."/>
            <person name="Zimin A.V."/>
            <person name="Clark K.F."/>
            <person name="Kohn A.B."/>
            <person name="Sadowski N."/>
            <person name="Timp W."/>
            <person name="Ptitsyn A."/>
            <person name="Khanna P."/>
            <person name="Romanova D.Y."/>
            <person name="Williams P."/>
            <person name="Greenwood S.J."/>
            <person name="Moroz L.L."/>
            <person name="Walt D.R."/>
            <person name="Bodnar A.G."/>
        </authorList>
    </citation>
    <scope>NUCLEOTIDE SEQUENCE</scope>
    <source>
        <strain evidence="1">GMGI-L3</strain>
    </source>
</reference>
<feature type="non-terminal residue" evidence="1">
    <location>
        <position position="1"/>
    </location>
</feature>
<name>A0A8J5TKK3_HOMAM</name>
<sequence>IMSMTESGLYNKWYEQHTPNSSACIYPPTKITQTASISLTHIWFSQIRELSSFLKLANHKAKWHKVCKDNYNQTKSIRLKKQQADDSISDITPEGVAKRIRRSHESVNESAKCFFCDEYGKPGQLHQATTYRLDWRVRSAALCVGDTKLLAKSSAGDVIVIERKYHLKCLISLCNLAKVINYKKSAEDQENDLHSSKAFAELKLFVEEHSDKENHIIKLADLLKIYGKRQNQLGAEQRERIHSIRLKDKLLAHIPALQAHKKGRDFLPVHDTIVGKNLMKLLREMLLVWQKQLRYYIGICLTKSHVLKVLFLLTAKRNLFLQCFLLLYACYWRV</sequence>
<dbReference type="EMBL" id="JAHLQT010007765">
    <property type="protein sequence ID" value="KAG7174138.1"/>
    <property type="molecule type" value="Genomic_DNA"/>
</dbReference>
<dbReference type="AlphaFoldDB" id="A0A8J5TKK3"/>
<dbReference type="PANTHER" id="PTHR47018">
    <property type="entry name" value="CXC DOMAIN-CONTAINING PROTEIN-RELATED"/>
    <property type="match status" value="1"/>
</dbReference>
<organism evidence="1 2">
    <name type="scientific">Homarus americanus</name>
    <name type="common">American lobster</name>
    <dbReference type="NCBI Taxonomy" id="6706"/>
    <lineage>
        <taxon>Eukaryota</taxon>
        <taxon>Metazoa</taxon>
        <taxon>Ecdysozoa</taxon>
        <taxon>Arthropoda</taxon>
        <taxon>Crustacea</taxon>
        <taxon>Multicrustacea</taxon>
        <taxon>Malacostraca</taxon>
        <taxon>Eumalacostraca</taxon>
        <taxon>Eucarida</taxon>
        <taxon>Decapoda</taxon>
        <taxon>Pleocyemata</taxon>
        <taxon>Astacidea</taxon>
        <taxon>Nephropoidea</taxon>
        <taxon>Nephropidae</taxon>
        <taxon>Homarus</taxon>
    </lineage>
</organism>
<dbReference type="Proteomes" id="UP000747542">
    <property type="component" value="Unassembled WGS sequence"/>
</dbReference>
<evidence type="ECO:0000313" key="1">
    <source>
        <dbReference type="EMBL" id="KAG7174138.1"/>
    </source>
</evidence>
<accession>A0A8J5TKK3</accession>
<evidence type="ECO:0000313" key="2">
    <source>
        <dbReference type="Proteomes" id="UP000747542"/>
    </source>
</evidence>
<protein>
    <submittedName>
        <fullName evidence="1">Putative iGluR-like protein</fullName>
    </submittedName>
</protein>
<gene>
    <name evidence="1" type="ORF">Hamer_G025907</name>
</gene>
<keyword evidence="2" id="KW-1185">Reference proteome</keyword>
<comment type="caution">
    <text evidence="1">The sequence shown here is derived from an EMBL/GenBank/DDBJ whole genome shotgun (WGS) entry which is preliminary data.</text>
</comment>
<proteinExistence type="predicted"/>